<evidence type="ECO:0000313" key="2">
    <source>
        <dbReference type="Proteomes" id="UP000245207"/>
    </source>
</evidence>
<dbReference type="Proteomes" id="UP000245207">
    <property type="component" value="Unassembled WGS sequence"/>
</dbReference>
<keyword evidence="1" id="KW-0238">DNA-binding</keyword>
<name>A0A2U1MB75_ARTAN</name>
<protein>
    <submittedName>
        <fullName evidence="1">Winged helix-turn-helix DNA-binding domain, Heat shock transcription factor family</fullName>
    </submittedName>
</protein>
<accession>A0A2U1MB75</accession>
<reference evidence="1 2" key="1">
    <citation type="journal article" date="2018" name="Mol. Plant">
        <title>The genome of Artemisia annua provides insight into the evolution of Asteraceae family and artemisinin biosynthesis.</title>
        <authorList>
            <person name="Shen Q."/>
            <person name="Zhang L."/>
            <person name="Liao Z."/>
            <person name="Wang S."/>
            <person name="Yan T."/>
            <person name="Shi P."/>
            <person name="Liu M."/>
            <person name="Fu X."/>
            <person name="Pan Q."/>
            <person name="Wang Y."/>
            <person name="Lv Z."/>
            <person name="Lu X."/>
            <person name="Zhang F."/>
            <person name="Jiang W."/>
            <person name="Ma Y."/>
            <person name="Chen M."/>
            <person name="Hao X."/>
            <person name="Li L."/>
            <person name="Tang Y."/>
            <person name="Lv G."/>
            <person name="Zhou Y."/>
            <person name="Sun X."/>
            <person name="Brodelius P.E."/>
            <person name="Rose J.K.C."/>
            <person name="Tang K."/>
        </authorList>
    </citation>
    <scope>NUCLEOTIDE SEQUENCE [LARGE SCALE GENOMIC DNA]</scope>
    <source>
        <strain evidence="2">cv. Huhao1</strain>
        <tissue evidence="1">Leaf</tissue>
    </source>
</reference>
<evidence type="ECO:0000313" key="1">
    <source>
        <dbReference type="EMBL" id="PWA58521.1"/>
    </source>
</evidence>
<comment type="caution">
    <text evidence="1">The sequence shown here is derived from an EMBL/GenBank/DDBJ whole genome shotgun (WGS) entry which is preliminary data.</text>
</comment>
<dbReference type="EMBL" id="PKPP01005872">
    <property type="protein sequence ID" value="PWA58521.1"/>
    <property type="molecule type" value="Genomic_DNA"/>
</dbReference>
<keyword evidence="2" id="KW-1185">Reference proteome</keyword>
<dbReference type="GO" id="GO:0003677">
    <property type="term" value="F:DNA binding"/>
    <property type="evidence" value="ECO:0007669"/>
    <property type="project" value="UniProtKB-KW"/>
</dbReference>
<sequence>MEGIDVDETTVVSDISEGFSSGNEGGDDEELLAEPIRGVRNGDLPLFVNKLYNMVCNKETDSIISWVPNVKGGRFIVLSEYLVDVIGNTWLMTVMPMLDNISARFPCMIKDQQHATSA</sequence>
<organism evidence="1 2">
    <name type="scientific">Artemisia annua</name>
    <name type="common">Sweet wormwood</name>
    <dbReference type="NCBI Taxonomy" id="35608"/>
    <lineage>
        <taxon>Eukaryota</taxon>
        <taxon>Viridiplantae</taxon>
        <taxon>Streptophyta</taxon>
        <taxon>Embryophyta</taxon>
        <taxon>Tracheophyta</taxon>
        <taxon>Spermatophyta</taxon>
        <taxon>Magnoliopsida</taxon>
        <taxon>eudicotyledons</taxon>
        <taxon>Gunneridae</taxon>
        <taxon>Pentapetalae</taxon>
        <taxon>asterids</taxon>
        <taxon>campanulids</taxon>
        <taxon>Asterales</taxon>
        <taxon>Asteraceae</taxon>
        <taxon>Asteroideae</taxon>
        <taxon>Anthemideae</taxon>
        <taxon>Artemisiinae</taxon>
        <taxon>Artemisia</taxon>
    </lineage>
</organism>
<gene>
    <name evidence="1" type="ORF">CTI12_AA398120</name>
</gene>
<dbReference type="AlphaFoldDB" id="A0A2U1MB75"/>
<dbReference type="STRING" id="35608.A0A2U1MB75"/>
<keyword evidence="1" id="KW-0346">Stress response</keyword>
<dbReference type="OrthoDB" id="60033at2759"/>
<proteinExistence type="predicted"/>